<dbReference type="Gene3D" id="3.30.9.10">
    <property type="entry name" value="D-Amino Acid Oxidase, subunit A, domain 2"/>
    <property type="match status" value="1"/>
</dbReference>
<dbReference type="GO" id="GO:0004368">
    <property type="term" value="F:glycerol-3-phosphate dehydrogenase (quinone) activity"/>
    <property type="evidence" value="ECO:0007669"/>
    <property type="project" value="UniProtKB-EC"/>
</dbReference>
<dbReference type="SUPFAM" id="SSF51905">
    <property type="entry name" value="FAD/NAD(P)-binding domain"/>
    <property type="match status" value="1"/>
</dbReference>
<gene>
    <name evidence="9" type="ORF">FHS81_001732</name>
</gene>
<evidence type="ECO:0000256" key="1">
    <source>
        <dbReference type="ARBA" id="ARBA00001974"/>
    </source>
</evidence>
<dbReference type="EC" id="1.1.5.3" evidence="6"/>
<evidence type="ECO:0000313" key="9">
    <source>
        <dbReference type="EMBL" id="MBB3809650.1"/>
    </source>
</evidence>
<comment type="catalytic activity">
    <reaction evidence="6">
        <text>a quinone + sn-glycerol 3-phosphate = dihydroxyacetone phosphate + a quinol</text>
        <dbReference type="Rhea" id="RHEA:18977"/>
        <dbReference type="ChEBI" id="CHEBI:24646"/>
        <dbReference type="ChEBI" id="CHEBI:57597"/>
        <dbReference type="ChEBI" id="CHEBI:57642"/>
        <dbReference type="ChEBI" id="CHEBI:132124"/>
        <dbReference type="EC" id="1.1.5.3"/>
    </reaction>
</comment>
<dbReference type="AlphaFoldDB" id="A0A7W5Z3T7"/>
<dbReference type="Pfam" id="PF01266">
    <property type="entry name" value="DAO"/>
    <property type="match status" value="1"/>
</dbReference>
<reference evidence="9 10" key="1">
    <citation type="submission" date="2020-08" db="EMBL/GenBank/DDBJ databases">
        <title>Genomic Encyclopedia of Type Strains, Phase IV (KMG-IV): sequencing the most valuable type-strain genomes for metagenomic binning, comparative biology and taxonomic classification.</title>
        <authorList>
            <person name="Goeker M."/>
        </authorList>
    </citation>
    <scope>NUCLEOTIDE SEQUENCE [LARGE SCALE GENOMIC DNA]</scope>
    <source>
        <strain evidence="9 10">DSM 28760</strain>
    </source>
</reference>
<dbReference type="GO" id="GO:0046168">
    <property type="term" value="P:glycerol-3-phosphate catabolic process"/>
    <property type="evidence" value="ECO:0007669"/>
    <property type="project" value="TreeGrafter"/>
</dbReference>
<dbReference type="RefSeq" id="WP_183751900.1">
    <property type="nucleotide sequence ID" value="NZ_JACICC010000003.1"/>
</dbReference>
<name>A0A7W5Z3T7_9HYPH</name>
<comment type="cofactor">
    <cofactor evidence="1 6">
        <name>FAD</name>
        <dbReference type="ChEBI" id="CHEBI:57692"/>
    </cofactor>
</comment>
<sequence>MVLTDCDILVVGGGINGCGIARDAAGRGYSVILAEKSDLAGGASSASTKLVDGGVRHLEQREIRLLREALTEREILWRMAPHIVRPLRFVLPHSGRRRPAWRMRLGLFVYDHVGTRKLLPPTRRINLRKDEAGWPLKPTFTRAFEYSDAWAEDSRLVVLNAVDAYNRGARILTRTAVTQIERRDGVFHVQLRDMRTGALSWKVARLVVNAAGPWVDRLRRAMNKGAAVARARLLQGSHIVVPKLFSHDRSYILRHTDNSLVFAVPFERDFTLIGATDRQLCSDPDHLSISTEEIGFLCEAATAYFRQPVLPSDVVWSYTGVRSLYGKNVSDTQKAPHDYVLEAEEGADGDVAIHVYGGKITTYRRLAEAVMRLVEKALDKRGPAWTADSRLPGGDLQIGGLDDLLARLRKSAPDVPVATLERLMMNYGTFALAILRDGSLGSMIGADLGENELRHLVEMEWAMTPEDVLWRRTKLGLRFSAVETRKLAGRIGEMTGNEAVLEQ</sequence>
<evidence type="ECO:0000259" key="7">
    <source>
        <dbReference type="Pfam" id="PF01266"/>
    </source>
</evidence>
<dbReference type="EMBL" id="JACICC010000003">
    <property type="protein sequence ID" value="MBB3809650.1"/>
    <property type="molecule type" value="Genomic_DNA"/>
</dbReference>
<keyword evidence="10" id="KW-1185">Reference proteome</keyword>
<dbReference type="Gene3D" id="3.50.50.60">
    <property type="entry name" value="FAD/NAD(P)-binding domain"/>
    <property type="match status" value="1"/>
</dbReference>
<dbReference type="PANTHER" id="PTHR11985:SF15">
    <property type="entry name" value="GLYCEROL-3-PHOSPHATE DEHYDROGENASE, MITOCHONDRIAL"/>
    <property type="match status" value="1"/>
</dbReference>
<keyword evidence="5 6" id="KW-0560">Oxidoreductase</keyword>
<dbReference type="InterPro" id="IPR036188">
    <property type="entry name" value="FAD/NAD-bd_sf"/>
</dbReference>
<dbReference type="InterPro" id="IPR006076">
    <property type="entry name" value="FAD-dep_OxRdtase"/>
</dbReference>
<evidence type="ECO:0000256" key="2">
    <source>
        <dbReference type="ARBA" id="ARBA00007330"/>
    </source>
</evidence>
<dbReference type="InterPro" id="IPR000447">
    <property type="entry name" value="G3P_DH_FAD-dep"/>
</dbReference>
<dbReference type="NCBIfam" id="NF008899">
    <property type="entry name" value="PRK12266.1"/>
    <property type="match status" value="1"/>
</dbReference>
<dbReference type="PROSITE" id="PS00978">
    <property type="entry name" value="FAD_G3PDH_2"/>
    <property type="match status" value="1"/>
</dbReference>
<evidence type="ECO:0000256" key="4">
    <source>
        <dbReference type="ARBA" id="ARBA00022827"/>
    </source>
</evidence>
<dbReference type="PRINTS" id="PR01001">
    <property type="entry name" value="FADG3PDH"/>
</dbReference>
<comment type="caution">
    <text evidence="9">The sequence shown here is derived from an EMBL/GenBank/DDBJ whole genome shotgun (WGS) entry which is preliminary data.</text>
</comment>
<evidence type="ECO:0000259" key="8">
    <source>
        <dbReference type="Pfam" id="PF16901"/>
    </source>
</evidence>
<dbReference type="Proteomes" id="UP000537592">
    <property type="component" value="Unassembled WGS sequence"/>
</dbReference>
<dbReference type="Pfam" id="PF16901">
    <property type="entry name" value="DAO_C"/>
    <property type="match status" value="1"/>
</dbReference>
<dbReference type="PROSITE" id="PS00977">
    <property type="entry name" value="FAD_G3PDH_1"/>
    <property type="match status" value="1"/>
</dbReference>
<proteinExistence type="inferred from homology"/>
<evidence type="ECO:0000256" key="6">
    <source>
        <dbReference type="RuleBase" id="RU361217"/>
    </source>
</evidence>
<dbReference type="Gene3D" id="1.10.8.870">
    <property type="entry name" value="Alpha-glycerophosphate oxidase, cap domain"/>
    <property type="match status" value="1"/>
</dbReference>
<dbReference type="PANTHER" id="PTHR11985">
    <property type="entry name" value="GLYCEROL-3-PHOSPHATE DEHYDROGENASE"/>
    <property type="match status" value="1"/>
</dbReference>
<dbReference type="GO" id="GO:0009331">
    <property type="term" value="C:glycerol-3-phosphate dehydrogenase (FAD) complex"/>
    <property type="evidence" value="ECO:0007669"/>
    <property type="project" value="UniProtKB-UniRule"/>
</dbReference>
<dbReference type="NCBIfam" id="NF009906">
    <property type="entry name" value="PRK13369.1"/>
    <property type="match status" value="1"/>
</dbReference>
<keyword evidence="3 6" id="KW-0285">Flavoprotein</keyword>
<comment type="similarity">
    <text evidence="2 6">Belongs to the FAD-dependent glycerol-3-phosphate dehydrogenase family.</text>
</comment>
<dbReference type="Gene3D" id="6.10.250.1890">
    <property type="match status" value="1"/>
</dbReference>
<dbReference type="InterPro" id="IPR038299">
    <property type="entry name" value="DAO_C_sf"/>
</dbReference>
<evidence type="ECO:0000313" key="10">
    <source>
        <dbReference type="Proteomes" id="UP000537592"/>
    </source>
</evidence>
<evidence type="ECO:0000256" key="3">
    <source>
        <dbReference type="ARBA" id="ARBA00022630"/>
    </source>
</evidence>
<feature type="domain" description="Alpha-glycerophosphate oxidase C-terminal" evidence="8">
    <location>
        <begin position="386"/>
        <end position="478"/>
    </location>
</feature>
<protein>
    <recommendedName>
        <fullName evidence="6">Glycerol-3-phosphate dehydrogenase</fullName>
        <ecNumber evidence="6">1.1.5.3</ecNumber>
    </recommendedName>
</protein>
<feature type="domain" description="FAD dependent oxidoreductase" evidence="7">
    <location>
        <begin position="7"/>
        <end position="324"/>
    </location>
</feature>
<evidence type="ECO:0000256" key="5">
    <source>
        <dbReference type="ARBA" id="ARBA00023002"/>
    </source>
</evidence>
<accession>A0A7W5Z3T7</accession>
<dbReference type="InterPro" id="IPR031656">
    <property type="entry name" value="DAO_C"/>
</dbReference>
<keyword evidence="4" id="KW-0274">FAD</keyword>
<organism evidence="9 10">
    <name type="scientific">Pseudochelatococcus contaminans</name>
    <dbReference type="NCBI Taxonomy" id="1538103"/>
    <lineage>
        <taxon>Bacteria</taxon>
        <taxon>Pseudomonadati</taxon>
        <taxon>Pseudomonadota</taxon>
        <taxon>Alphaproteobacteria</taxon>
        <taxon>Hyphomicrobiales</taxon>
        <taxon>Chelatococcaceae</taxon>
        <taxon>Pseudochelatococcus</taxon>
    </lineage>
</organism>